<feature type="transmembrane region" description="Helical" evidence="8">
    <location>
        <begin position="201"/>
        <end position="224"/>
    </location>
</feature>
<gene>
    <name evidence="9" type="ORF">O4213_20965</name>
</gene>
<keyword evidence="7 8" id="KW-0472">Membrane</keyword>
<keyword evidence="10" id="KW-1185">Reference proteome</keyword>
<feature type="transmembrane region" description="Helical" evidence="8">
    <location>
        <begin position="123"/>
        <end position="145"/>
    </location>
</feature>
<dbReference type="Gene3D" id="1.20.1530.20">
    <property type="match status" value="1"/>
</dbReference>
<evidence type="ECO:0000256" key="2">
    <source>
        <dbReference type="ARBA" id="ARBA00010145"/>
    </source>
</evidence>
<feature type="transmembrane region" description="Helical" evidence="8">
    <location>
        <begin position="296"/>
        <end position="315"/>
    </location>
</feature>
<evidence type="ECO:0000256" key="4">
    <source>
        <dbReference type="ARBA" id="ARBA00022475"/>
    </source>
</evidence>
<keyword evidence="5 8" id="KW-0812">Transmembrane</keyword>
<dbReference type="Proteomes" id="UP001067235">
    <property type="component" value="Unassembled WGS sequence"/>
</dbReference>
<dbReference type="RefSeq" id="WP_301573200.1">
    <property type="nucleotide sequence ID" value="NZ_JAPWIE010000006.1"/>
</dbReference>
<dbReference type="Pfam" id="PF03547">
    <property type="entry name" value="Mem_trans"/>
    <property type="match status" value="1"/>
</dbReference>
<evidence type="ECO:0000256" key="7">
    <source>
        <dbReference type="ARBA" id="ARBA00023136"/>
    </source>
</evidence>
<proteinExistence type="inferred from homology"/>
<keyword evidence="6 8" id="KW-1133">Transmembrane helix</keyword>
<feature type="transmembrane region" description="Helical" evidence="8">
    <location>
        <begin position="6"/>
        <end position="22"/>
    </location>
</feature>
<protein>
    <submittedName>
        <fullName evidence="9">AEC family transporter</fullName>
    </submittedName>
</protein>
<comment type="subcellular location">
    <subcellularLocation>
        <location evidence="1">Cell membrane</location>
        <topology evidence="1">Multi-pass membrane protein</topology>
    </subcellularLocation>
</comment>
<evidence type="ECO:0000256" key="3">
    <source>
        <dbReference type="ARBA" id="ARBA00022448"/>
    </source>
</evidence>
<comment type="similarity">
    <text evidence="2">Belongs to the auxin efflux carrier (TC 2.A.69) family.</text>
</comment>
<dbReference type="PANTHER" id="PTHR36838">
    <property type="entry name" value="AUXIN EFFLUX CARRIER FAMILY PROTEIN"/>
    <property type="match status" value="1"/>
</dbReference>
<accession>A0ABT4N0J1</accession>
<dbReference type="PANTHER" id="PTHR36838:SF1">
    <property type="entry name" value="SLR1864 PROTEIN"/>
    <property type="match status" value="1"/>
</dbReference>
<dbReference type="EMBL" id="JAPWIE010000006">
    <property type="protein sequence ID" value="MCZ4552475.1"/>
    <property type="molecule type" value="Genomic_DNA"/>
</dbReference>
<reference evidence="9" key="1">
    <citation type="submission" date="2022-12" db="EMBL/GenBank/DDBJ databases">
        <authorList>
            <person name="Krivoruchko A.V."/>
            <person name="Elkin A."/>
        </authorList>
    </citation>
    <scope>NUCLEOTIDE SEQUENCE</scope>
    <source>
        <strain evidence="9">IEGM 1388</strain>
    </source>
</reference>
<evidence type="ECO:0000256" key="1">
    <source>
        <dbReference type="ARBA" id="ARBA00004651"/>
    </source>
</evidence>
<feature type="transmembrane region" description="Helical" evidence="8">
    <location>
        <begin position="65"/>
        <end position="87"/>
    </location>
</feature>
<evidence type="ECO:0000313" key="9">
    <source>
        <dbReference type="EMBL" id="MCZ4552475.1"/>
    </source>
</evidence>
<keyword evidence="4" id="KW-1003">Cell membrane</keyword>
<feature type="transmembrane region" description="Helical" evidence="8">
    <location>
        <begin position="34"/>
        <end position="53"/>
    </location>
</feature>
<organism evidence="9 10">
    <name type="scientific">Gordonia rubripertincta</name>
    <name type="common">Rhodococcus corallinus</name>
    <dbReference type="NCBI Taxonomy" id="36822"/>
    <lineage>
        <taxon>Bacteria</taxon>
        <taxon>Bacillati</taxon>
        <taxon>Actinomycetota</taxon>
        <taxon>Actinomycetes</taxon>
        <taxon>Mycobacteriales</taxon>
        <taxon>Gordoniaceae</taxon>
        <taxon>Gordonia</taxon>
    </lineage>
</organism>
<dbReference type="InterPro" id="IPR004776">
    <property type="entry name" value="Mem_transp_PIN-like"/>
</dbReference>
<evidence type="ECO:0000313" key="10">
    <source>
        <dbReference type="Proteomes" id="UP001067235"/>
    </source>
</evidence>
<evidence type="ECO:0000256" key="5">
    <source>
        <dbReference type="ARBA" id="ARBA00022692"/>
    </source>
</evidence>
<evidence type="ECO:0000256" key="6">
    <source>
        <dbReference type="ARBA" id="ARBA00022989"/>
    </source>
</evidence>
<feature type="transmembrane region" description="Helical" evidence="8">
    <location>
        <begin position="94"/>
        <end position="117"/>
    </location>
</feature>
<feature type="transmembrane region" description="Helical" evidence="8">
    <location>
        <begin position="236"/>
        <end position="258"/>
    </location>
</feature>
<feature type="transmembrane region" description="Helical" evidence="8">
    <location>
        <begin position="166"/>
        <end position="189"/>
    </location>
</feature>
<name>A0ABT4N0J1_GORRU</name>
<evidence type="ECO:0000256" key="8">
    <source>
        <dbReference type="SAM" id="Phobius"/>
    </source>
</evidence>
<feature type="transmembrane region" description="Helical" evidence="8">
    <location>
        <begin position="264"/>
        <end position="284"/>
    </location>
</feature>
<dbReference type="InterPro" id="IPR038770">
    <property type="entry name" value="Na+/solute_symporter_sf"/>
</dbReference>
<keyword evidence="3" id="KW-0813">Transport</keyword>
<comment type="caution">
    <text evidence="9">The sequence shown here is derived from an EMBL/GenBank/DDBJ whole genome shotgun (WGS) entry which is preliminary data.</text>
</comment>
<sequence length="316" mass="33046">MSGVIQGFTVIFIVVFVGFILGRTEALGPGAVIVLSRLVFFVCTPALLFSSLAKADLADVFSTTLVVAGGSALLIGAIYFVIARYLLKRQVPEATIGALSASYVNSANLGIPIAIFVLDDASFVAPLLLFQIMVYSPLALTALDLTAVGRTDSDGATRRISFRDTIVTPFTNPIVLGGAAGLAISIIGVTLPEAVMEPFDMLGNASVPGALLVFGLSLTGVSVLQKGQSPRRDVALAAFLKMVVQPVLVYFLARFAFGATGHELFALVVIAALPTAQNVLVYATRYQRGVVLARDSALVTTLIAIPAIALIAFLLA</sequence>